<dbReference type="SUPFAM" id="SSF46626">
    <property type="entry name" value="Cytochrome c"/>
    <property type="match status" value="2"/>
</dbReference>
<keyword evidence="4 8" id="KW-0732">Signal</keyword>
<keyword evidence="11" id="KW-1185">Reference proteome</keyword>
<feature type="chain" id="PRO_5008386743" evidence="8">
    <location>
        <begin position="27"/>
        <end position="389"/>
    </location>
</feature>
<evidence type="ECO:0000256" key="3">
    <source>
        <dbReference type="ARBA" id="ARBA00022723"/>
    </source>
</evidence>
<dbReference type="PANTHER" id="PTHR30600:SF10">
    <property type="entry name" value="BLL6722 PROTEIN"/>
    <property type="match status" value="1"/>
</dbReference>
<evidence type="ECO:0000256" key="7">
    <source>
        <dbReference type="PROSITE-ProRule" id="PRU00433"/>
    </source>
</evidence>
<keyword evidence="6 7" id="KW-0408">Iron</keyword>
<feature type="signal peptide" evidence="8">
    <location>
        <begin position="1"/>
        <end position="26"/>
    </location>
</feature>
<dbReference type="InterPro" id="IPR009056">
    <property type="entry name" value="Cyt_c-like_dom"/>
</dbReference>
<organism evidence="10 11">
    <name type="scientific">Marinobacterium aestuarii</name>
    <dbReference type="NCBI Taxonomy" id="1821621"/>
    <lineage>
        <taxon>Bacteria</taxon>
        <taxon>Pseudomonadati</taxon>
        <taxon>Pseudomonadota</taxon>
        <taxon>Gammaproteobacteria</taxon>
        <taxon>Oceanospirillales</taxon>
        <taxon>Oceanospirillaceae</taxon>
        <taxon>Marinobacterium</taxon>
    </lineage>
</organism>
<dbReference type="InterPro" id="IPR051395">
    <property type="entry name" value="Cytochrome_c_Peroxidase/MauG"/>
</dbReference>
<dbReference type="STRING" id="1821621.A8C75_09760"/>
<evidence type="ECO:0000259" key="9">
    <source>
        <dbReference type="PROSITE" id="PS51007"/>
    </source>
</evidence>
<dbReference type="GO" id="GO:0020037">
    <property type="term" value="F:heme binding"/>
    <property type="evidence" value="ECO:0007669"/>
    <property type="project" value="InterPro"/>
</dbReference>
<comment type="subcellular location">
    <subcellularLocation>
        <location evidence="1">Cell envelope</location>
    </subcellularLocation>
</comment>
<gene>
    <name evidence="10" type="ORF">A8C75_09760</name>
</gene>
<dbReference type="GO" id="GO:0046872">
    <property type="term" value="F:metal ion binding"/>
    <property type="evidence" value="ECO:0007669"/>
    <property type="project" value="UniProtKB-KW"/>
</dbReference>
<dbReference type="Pfam" id="PF03150">
    <property type="entry name" value="CCP_MauG"/>
    <property type="match status" value="1"/>
</dbReference>
<dbReference type="OrthoDB" id="9805202at2"/>
<protein>
    <submittedName>
        <fullName evidence="10">Methylamine utilization protein MauG</fullName>
    </submittedName>
</protein>
<evidence type="ECO:0000256" key="1">
    <source>
        <dbReference type="ARBA" id="ARBA00004196"/>
    </source>
</evidence>
<dbReference type="KEGG" id="mars:A8C75_09760"/>
<evidence type="ECO:0000256" key="8">
    <source>
        <dbReference type="SAM" id="SignalP"/>
    </source>
</evidence>
<dbReference type="AlphaFoldDB" id="A0A1A9F5D2"/>
<dbReference type="GO" id="GO:0030313">
    <property type="term" value="C:cell envelope"/>
    <property type="evidence" value="ECO:0007669"/>
    <property type="project" value="UniProtKB-SubCell"/>
</dbReference>
<keyword evidence="5" id="KW-0560">Oxidoreductase</keyword>
<proteinExistence type="predicted"/>
<dbReference type="GO" id="GO:0004130">
    <property type="term" value="F:cytochrome-c peroxidase activity"/>
    <property type="evidence" value="ECO:0007669"/>
    <property type="project" value="TreeGrafter"/>
</dbReference>
<feature type="domain" description="Cytochrome c" evidence="9">
    <location>
        <begin position="214"/>
        <end position="380"/>
    </location>
</feature>
<keyword evidence="2 7" id="KW-0349">Heme</keyword>
<reference evidence="11" key="1">
    <citation type="submission" date="2016-05" db="EMBL/GenBank/DDBJ databases">
        <authorList>
            <person name="Baek K."/>
            <person name="Yang S.-J."/>
        </authorList>
    </citation>
    <scope>NUCLEOTIDE SEQUENCE [LARGE SCALE GENOMIC DNA]</scope>
    <source>
        <strain evidence="11">ST58-10</strain>
    </source>
</reference>
<evidence type="ECO:0000256" key="6">
    <source>
        <dbReference type="ARBA" id="ARBA00023004"/>
    </source>
</evidence>
<evidence type="ECO:0000313" key="11">
    <source>
        <dbReference type="Proteomes" id="UP000078070"/>
    </source>
</evidence>
<dbReference type="PROSITE" id="PS51007">
    <property type="entry name" value="CYTC"/>
    <property type="match status" value="2"/>
</dbReference>
<evidence type="ECO:0000313" key="10">
    <source>
        <dbReference type="EMBL" id="ANG65190.1"/>
    </source>
</evidence>
<dbReference type="InterPro" id="IPR036909">
    <property type="entry name" value="Cyt_c-like_dom_sf"/>
</dbReference>
<dbReference type="PANTHER" id="PTHR30600">
    <property type="entry name" value="CYTOCHROME C PEROXIDASE-RELATED"/>
    <property type="match status" value="1"/>
</dbReference>
<name>A0A1A9F5D2_9GAMM</name>
<dbReference type="InterPro" id="IPR004852">
    <property type="entry name" value="Di-haem_cyt_c_peroxidsae"/>
</dbReference>
<keyword evidence="3 7" id="KW-0479">Metal-binding</keyword>
<dbReference type="Gene3D" id="1.10.760.10">
    <property type="entry name" value="Cytochrome c-like domain"/>
    <property type="match status" value="2"/>
</dbReference>
<evidence type="ECO:0000256" key="5">
    <source>
        <dbReference type="ARBA" id="ARBA00023002"/>
    </source>
</evidence>
<dbReference type="GO" id="GO:0009055">
    <property type="term" value="F:electron transfer activity"/>
    <property type="evidence" value="ECO:0007669"/>
    <property type="project" value="InterPro"/>
</dbReference>
<reference evidence="10 11" key="2">
    <citation type="journal article" date="2018" name="Int. J. Syst. Evol. Microbiol.">
        <title>Marinobacterium aestuarii sp. nov., a benzene-degrading marine bacterium isolated from estuary sediment.</title>
        <authorList>
            <person name="Bae S.S."/>
            <person name="Jung J."/>
            <person name="Chung D."/>
            <person name="Baek K."/>
        </authorList>
    </citation>
    <scope>NUCLEOTIDE SEQUENCE [LARGE SCALE GENOMIC DNA]</scope>
    <source>
        <strain evidence="10 11">ST58-10</strain>
    </source>
</reference>
<feature type="domain" description="Cytochrome c" evidence="9">
    <location>
        <begin position="36"/>
        <end position="157"/>
    </location>
</feature>
<evidence type="ECO:0000256" key="2">
    <source>
        <dbReference type="ARBA" id="ARBA00022617"/>
    </source>
</evidence>
<evidence type="ECO:0000256" key="4">
    <source>
        <dbReference type="ARBA" id="ARBA00022729"/>
    </source>
</evidence>
<accession>A0A1A9F5D2</accession>
<dbReference type="Proteomes" id="UP000078070">
    <property type="component" value="Chromosome"/>
</dbReference>
<sequence>MPVGSVPLLFASAISSVALLSLPAQAESGTGARQQALESLGQALFFDTSLSNNRSQSCASCHDPARGFADPGVNTQAGAVSLGDDGHSLGDRNAPSVTYAAFTPEFHRDSEGRLVGGQFWDGRASSLEDQAKGPPLNPIEMGLPDVASLRARLQENPFYVSRITELFGEAGLASDEAAFDAMASSIAAFERSDAVSPFDSRYDRYLRGEYRMTEQEELGRTLFFSQQFTNCNQCHQLRQSAIAADETFSNYQYHNIGVPVNTAVRAASGMAPDALDGGLLNNPQVSEEHERGKFRTPGLRNVAVTGPYMHNGVFAELETVVRFYNSYNSKSAASKINPQTGQSWGQPEVAQNLSLTELESGPALDSKRIAALVAFLKTLTDKRYEALLD</sequence>
<dbReference type="EMBL" id="CP015839">
    <property type="protein sequence ID" value="ANG65190.1"/>
    <property type="molecule type" value="Genomic_DNA"/>
</dbReference>